<feature type="transmembrane region" description="Helical" evidence="6">
    <location>
        <begin position="183"/>
        <end position="204"/>
    </location>
</feature>
<dbReference type="PANTHER" id="PTHR31899:SF16">
    <property type="entry name" value="BETA-CAROTENE 3-HYDROXYLASE 2, CHLOROPLASTIC"/>
    <property type="match status" value="1"/>
</dbReference>
<dbReference type="EC" id="1.14.15.24" evidence="5"/>
<comment type="similarity">
    <text evidence="2">Belongs to the sterol desaturase family.</text>
</comment>
<keyword evidence="6" id="KW-1133">Transmembrane helix</keyword>
<evidence type="ECO:0000256" key="5">
    <source>
        <dbReference type="ARBA" id="ARBA00026097"/>
    </source>
</evidence>
<reference evidence="8 9" key="1">
    <citation type="submission" date="2021-05" db="EMBL/GenBank/DDBJ databases">
        <title>Genome Assembly of Synthetic Allotetraploid Brassica napus Reveals Homoeologous Exchanges between Subgenomes.</title>
        <authorList>
            <person name="Davis J.T."/>
        </authorList>
    </citation>
    <scope>NUCLEOTIDE SEQUENCE [LARGE SCALE GENOMIC DNA]</scope>
    <source>
        <strain evidence="9">cv. Da-Ae</strain>
        <tissue evidence="8">Seedling</tissue>
    </source>
</reference>
<evidence type="ECO:0000256" key="1">
    <source>
        <dbReference type="ARBA" id="ARBA00004508"/>
    </source>
</evidence>
<evidence type="ECO:0000259" key="7">
    <source>
        <dbReference type="Pfam" id="PF04116"/>
    </source>
</evidence>
<evidence type="ECO:0000256" key="6">
    <source>
        <dbReference type="SAM" id="Phobius"/>
    </source>
</evidence>
<gene>
    <name evidence="8" type="ORF">HID58_046520</name>
</gene>
<evidence type="ECO:0000313" key="8">
    <source>
        <dbReference type="EMBL" id="KAH0896952.1"/>
    </source>
</evidence>
<evidence type="ECO:0000256" key="4">
    <source>
        <dbReference type="ARBA" id="ARBA00023002"/>
    </source>
</evidence>
<protein>
    <recommendedName>
        <fullName evidence="5">beta-carotene 3-hydroxylase</fullName>
        <ecNumber evidence="5">1.14.15.24</ecNumber>
    </recommendedName>
</protein>
<sequence>MAAGLSSLSVTLKPLNHSFSSSNSRLKHHRISAAVFPPSRRFNVFQRRTVCFVLEEQKQSSPMDDKPESTSSPDILTTSRLLKKAERKKFERFTYLIAAMMSSFGVTSMAIMAVYYRFSWQMKGGEVPLSEMFVLWHASLWNMHESHHKPREGAFELNDVFAIINAVPAIGLLYYGFFNKGFVPGLCFGAGLGITMFGIAYMFVHDGLVHKRFPVGPIANVPYLRKVAAAHQLHHTDKFKGVPYGLFLGPKAMEEVGGKEELEKEISRRIKLYNKGSTS</sequence>
<keyword evidence="3" id="KW-0125">Carotenoid biosynthesis</keyword>
<dbReference type="EMBL" id="JAGKQM010000012">
    <property type="protein sequence ID" value="KAH0896952.1"/>
    <property type="molecule type" value="Genomic_DNA"/>
</dbReference>
<keyword evidence="9" id="KW-1185">Reference proteome</keyword>
<dbReference type="Pfam" id="PF04116">
    <property type="entry name" value="FA_hydroxylase"/>
    <property type="match status" value="1"/>
</dbReference>
<proteinExistence type="inferred from homology"/>
<comment type="subcellular location">
    <subcellularLocation>
        <location evidence="1">Plastid</location>
        <location evidence="1">Chloroplast membrane</location>
        <topology evidence="1">Multi-pass membrane protein</topology>
    </subcellularLocation>
</comment>
<dbReference type="Proteomes" id="UP000824890">
    <property type="component" value="Unassembled WGS sequence"/>
</dbReference>
<dbReference type="InterPro" id="IPR006694">
    <property type="entry name" value="Fatty_acid_hydroxylase"/>
</dbReference>
<evidence type="ECO:0000256" key="3">
    <source>
        <dbReference type="ARBA" id="ARBA00022746"/>
    </source>
</evidence>
<name>A0ABQ8AWT6_BRANA</name>
<comment type="caution">
    <text evidence="8">The sequence shown here is derived from an EMBL/GenBank/DDBJ whole genome shotgun (WGS) entry which is preliminary data.</text>
</comment>
<evidence type="ECO:0000313" key="9">
    <source>
        <dbReference type="Proteomes" id="UP000824890"/>
    </source>
</evidence>
<keyword evidence="4" id="KW-0560">Oxidoreductase</keyword>
<keyword evidence="6" id="KW-0812">Transmembrane</keyword>
<evidence type="ECO:0000256" key="2">
    <source>
        <dbReference type="ARBA" id="ARBA00009324"/>
    </source>
</evidence>
<organism evidence="8 9">
    <name type="scientific">Brassica napus</name>
    <name type="common">Rape</name>
    <dbReference type="NCBI Taxonomy" id="3708"/>
    <lineage>
        <taxon>Eukaryota</taxon>
        <taxon>Viridiplantae</taxon>
        <taxon>Streptophyta</taxon>
        <taxon>Embryophyta</taxon>
        <taxon>Tracheophyta</taxon>
        <taxon>Spermatophyta</taxon>
        <taxon>Magnoliopsida</taxon>
        <taxon>eudicotyledons</taxon>
        <taxon>Gunneridae</taxon>
        <taxon>Pentapetalae</taxon>
        <taxon>rosids</taxon>
        <taxon>malvids</taxon>
        <taxon>Brassicales</taxon>
        <taxon>Brassicaceae</taxon>
        <taxon>Brassiceae</taxon>
        <taxon>Brassica</taxon>
    </lineage>
</organism>
<keyword evidence="6" id="KW-0472">Membrane</keyword>
<dbReference type="InterPro" id="IPR045019">
    <property type="entry name" value="BETA-OHASE-like"/>
</dbReference>
<feature type="transmembrane region" description="Helical" evidence="6">
    <location>
        <begin position="93"/>
        <end position="115"/>
    </location>
</feature>
<dbReference type="PANTHER" id="PTHR31899">
    <property type="entry name" value="BETA-CAROTENE 3-HYDROXYLASE 1, CHLOROPLASTIC"/>
    <property type="match status" value="1"/>
</dbReference>
<accession>A0ABQ8AWT6</accession>
<feature type="domain" description="Fatty acid hydroxylase" evidence="7">
    <location>
        <begin position="135"/>
        <end position="248"/>
    </location>
</feature>
<feature type="transmembrane region" description="Helical" evidence="6">
    <location>
        <begin position="155"/>
        <end position="177"/>
    </location>
</feature>